<keyword evidence="8" id="KW-0804">Transcription</keyword>
<feature type="compositionally biased region" description="Low complexity" evidence="10">
    <location>
        <begin position="1"/>
        <end position="20"/>
    </location>
</feature>
<dbReference type="SUPFAM" id="SSF57850">
    <property type="entry name" value="RING/U-box"/>
    <property type="match status" value="1"/>
</dbReference>
<evidence type="ECO:0000256" key="6">
    <source>
        <dbReference type="ARBA" id="ARBA00022833"/>
    </source>
</evidence>
<dbReference type="GO" id="GO:0000977">
    <property type="term" value="F:RNA polymerase II transcription regulatory region sequence-specific DNA binding"/>
    <property type="evidence" value="ECO:0007669"/>
    <property type="project" value="TreeGrafter"/>
</dbReference>
<dbReference type="PROSITE" id="PS51061">
    <property type="entry name" value="R3H"/>
    <property type="match status" value="1"/>
</dbReference>
<keyword evidence="4" id="KW-0677">Repeat</keyword>
<dbReference type="InterPro" id="IPR034078">
    <property type="entry name" value="NFX1_fam"/>
</dbReference>
<dbReference type="InParanoid" id="A0A1Y2MGM7"/>
<dbReference type="GO" id="GO:0000981">
    <property type="term" value="F:DNA-binding transcription factor activity, RNA polymerase II-specific"/>
    <property type="evidence" value="ECO:0007669"/>
    <property type="project" value="TreeGrafter"/>
</dbReference>
<dbReference type="FunCoup" id="A0A1Y2MGM7">
    <property type="interactions" value="979"/>
</dbReference>
<evidence type="ECO:0000256" key="5">
    <source>
        <dbReference type="ARBA" id="ARBA00022771"/>
    </source>
</evidence>
<evidence type="ECO:0000256" key="2">
    <source>
        <dbReference type="ARBA" id="ARBA00007269"/>
    </source>
</evidence>
<dbReference type="SMART" id="SM00393">
    <property type="entry name" value="R3H"/>
    <property type="match status" value="1"/>
</dbReference>
<proteinExistence type="inferred from homology"/>
<evidence type="ECO:0000259" key="11">
    <source>
        <dbReference type="PROSITE" id="PS51061"/>
    </source>
</evidence>
<dbReference type="GO" id="GO:0008270">
    <property type="term" value="F:zinc ion binding"/>
    <property type="evidence" value="ECO:0007669"/>
    <property type="project" value="UniProtKB-KW"/>
</dbReference>
<organism evidence="12 13">
    <name type="scientific">Epicoccum nigrum</name>
    <name type="common">Soil fungus</name>
    <name type="synonym">Epicoccum purpurascens</name>
    <dbReference type="NCBI Taxonomy" id="105696"/>
    <lineage>
        <taxon>Eukaryota</taxon>
        <taxon>Fungi</taxon>
        <taxon>Dikarya</taxon>
        <taxon>Ascomycota</taxon>
        <taxon>Pezizomycotina</taxon>
        <taxon>Dothideomycetes</taxon>
        <taxon>Pleosporomycetidae</taxon>
        <taxon>Pleosporales</taxon>
        <taxon>Pleosporineae</taxon>
        <taxon>Didymellaceae</taxon>
        <taxon>Epicoccum</taxon>
    </lineage>
</organism>
<dbReference type="Pfam" id="PF01424">
    <property type="entry name" value="R3H"/>
    <property type="match status" value="1"/>
</dbReference>
<dbReference type="OMA" id="CPHPCDS"/>
<name>A0A1Y2MGM7_EPING</name>
<protein>
    <recommendedName>
        <fullName evidence="11">R3H domain-containing protein</fullName>
    </recommendedName>
</protein>
<dbReference type="EMBL" id="KZ107838">
    <property type="protein sequence ID" value="OSS54939.1"/>
    <property type="molecule type" value="Genomic_DNA"/>
</dbReference>
<feature type="compositionally biased region" description="Basic residues" evidence="10">
    <location>
        <begin position="22"/>
        <end position="32"/>
    </location>
</feature>
<evidence type="ECO:0000256" key="8">
    <source>
        <dbReference type="ARBA" id="ARBA00023163"/>
    </source>
</evidence>
<keyword evidence="9" id="KW-0539">Nucleus</keyword>
<feature type="region of interest" description="Disordered" evidence="10">
    <location>
        <begin position="152"/>
        <end position="193"/>
    </location>
</feature>
<dbReference type="AlphaFoldDB" id="A0A1Y2MGM7"/>
<feature type="compositionally biased region" description="Low complexity" evidence="10">
    <location>
        <begin position="33"/>
        <end position="59"/>
    </location>
</feature>
<dbReference type="CDD" id="cd06006">
    <property type="entry name" value="R3H_unknown_2"/>
    <property type="match status" value="1"/>
</dbReference>
<gene>
    <name evidence="12" type="ORF">B5807_01448</name>
</gene>
<dbReference type="CDD" id="cd06008">
    <property type="entry name" value="NF-X1-zinc-finger"/>
    <property type="match status" value="5"/>
</dbReference>
<feature type="region of interest" description="Disordered" evidence="10">
    <location>
        <begin position="1"/>
        <end position="125"/>
    </location>
</feature>
<feature type="domain" description="R3H" evidence="11">
    <location>
        <begin position="861"/>
        <end position="924"/>
    </location>
</feature>
<keyword evidence="6" id="KW-0862">Zinc</keyword>
<feature type="compositionally biased region" description="Low complexity" evidence="10">
    <location>
        <begin position="87"/>
        <end position="97"/>
    </location>
</feature>
<evidence type="ECO:0000313" key="12">
    <source>
        <dbReference type="EMBL" id="OSS54939.1"/>
    </source>
</evidence>
<evidence type="ECO:0000256" key="9">
    <source>
        <dbReference type="ARBA" id="ARBA00023242"/>
    </source>
</evidence>
<dbReference type="InterPro" id="IPR034077">
    <property type="entry name" value="R3H_FAP1"/>
</dbReference>
<evidence type="ECO:0000256" key="1">
    <source>
        <dbReference type="ARBA" id="ARBA00004123"/>
    </source>
</evidence>
<dbReference type="PANTHER" id="PTHR12360">
    <property type="entry name" value="NUCLEAR TRANSCRIPTION FACTOR, X-BOX BINDING 1 NFX1"/>
    <property type="match status" value="1"/>
</dbReference>
<reference evidence="12 13" key="1">
    <citation type="journal article" date="2017" name="Genome Announc.">
        <title>Genome sequence of the saprophytic ascomycete Epicoccum nigrum ICMP 19927 strain isolated from New Zealand.</title>
        <authorList>
            <person name="Fokin M."/>
            <person name="Fleetwood D."/>
            <person name="Weir B.S."/>
            <person name="Villas-Boas S.G."/>
        </authorList>
    </citation>
    <scope>NUCLEOTIDE SEQUENCE [LARGE SCALE GENOMIC DNA]</scope>
    <source>
        <strain evidence="12 13">ICMP 19927</strain>
    </source>
</reference>
<dbReference type="Proteomes" id="UP000193240">
    <property type="component" value="Unassembled WGS sequence"/>
</dbReference>
<dbReference type="GO" id="GO:0005634">
    <property type="term" value="C:nucleus"/>
    <property type="evidence" value="ECO:0007669"/>
    <property type="project" value="UniProtKB-SubCell"/>
</dbReference>
<dbReference type="STRING" id="105696.A0A1Y2MGM7"/>
<dbReference type="InterPro" id="IPR036867">
    <property type="entry name" value="R3H_dom_sf"/>
</dbReference>
<dbReference type="GO" id="GO:0000122">
    <property type="term" value="P:negative regulation of transcription by RNA polymerase II"/>
    <property type="evidence" value="ECO:0007669"/>
    <property type="project" value="TreeGrafter"/>
</dbReference>
<sequence>MSAAAATQAPANAAAGADGASRARKPRNRNRNRTQNATPEAQSQNEGQSSSGEPQSQRGGRSGRGQGRGRGRGGHALVPSQVLQAMPSEASSSASAPTPAPAPAPARGGHRGRGGPGRGGAQRFPQRTAAGGRQFGGQLTADDAESVASANLQADAPSFEPGKPLVGRKPRPPKEKQPQLPKSTAPDIATRTHEDIDNGHYECAICTEDIRRRSKGVWSCRTCWTVFHLGCIKKWSTNEGSAAARQQAQDGEAPPPRQWRCPGCNLPKDLLPKNFSCWCEKELDPKPVTGLPPFSCGQTCSRPRILPKKCPHPCGMTCHAGPCPPCSLMGPTQHCFCGGKSVTRRCVDTDYEHGWSCGEVCGELMACGEHRCPRPCHEGPCGACDVRVPARCYCGQIQKDIMCADREEAKHSRQRHTAADGSSTVEEWTGSFKCPNTCSRLYDCGKHACEQACHRQNADSAHCPRSPDVVTHCPCGKTRLSDISSARRKACEDPVPNCAKPCNNTLNCGHKCKQPCHQGECRPCMEKMTIACRCGRNTFSTICHQGTEEAPQCMRICRVSLNCGRHECGEHCCAGERKAAERQATRRKPRPLDSAAQRPGDNFEAEHICTRPCGRQLKCGNPEHRCQELCHKGPCGTCRDAIFDEISCNCGRTVLQPPLPCGTRPPPCRFACERPKSCGHPQVGHNCHGDEENCPKCPYLTTKSCLCGKNVIKNQPCWLTEVRCGEVCGRTLKCGIHKCQKNCHRGGECEDPCKQTCGKELSVCGHPDMSPCHFPQPCKEDKPCQHKIIITCECQRIKQETKCNASKSSDGNTKKSLKCDEECARLERNRKLALALNVDPEHESDHIPYSDITLNLYMEHSTWAATHEKRLRLFAADDEERRLRFKPMPKHQRKFIHYLAEDFGFDTESMDPEPHRHVAVFKTPKFVMAPMKTLAECARTRQLQRPIPAAAAAPQPSSAPLKPKPSNTTGDPYNSLLILNPRFALTIDEVASVIKAVLPTTSFPLEFEIAFLPSDAVCLKPPIAARLSIQEREIETMLEAVKTPLSAALSAQKIGSLQLARTDASLNVLRKESDIGPGSGWSQVAASRGIPARQVAKGMTFGNKGGFAVLSLSSKRKKKPEPEPVADDWEAAEEEEEEKEGKAQAGSSGVVSEDDGGPSRPRSRGLPEAEATPASAGDETPLSTKAGELVGSWADLDE</sequence>
<feature type="region of interest" description="Disordered" evidence="10">
    <location>
        <begin position="947"/>
        <end position="968"/>
    </location>
</feature>
<feature type="compositionally biased region" description="Low complexity" evidence="10">
    <location>
        <begin position="947"/>
        <end position="966"/>
    </location>
</feature>
<dbReference type="SMART" id="SM00438">
    <property type="entry name" value="ZnF_NFX"/>
    <property type="match status" value="7"/>
</dbReference>
<comment type="similarity">
    <text evidence="2">Belongs to the NFX1 family.</text>
</comment>
<dbReference type="FunFam" id="3.30.1370.50:FF:000006">
    <property type="entry name" value="NF-X1 finger transcription factor"/>
    <property type="match status" value="1"/>
</dbReference>
<keyword evidence="5" id="KW-0863">Zinc-finger</keyword>
<accession>A0A1Y2MGM7</accession>
<evidence type="ECO:0000256" key="3">
    <source>
        <dbReference type="ARBA" id="ARBA00022723"/>
    </source>
</evidence>
<evidence type="ECO:0000256" key="4">
    <source>
        <dbReference type="ARBA" id="ARBA00022737"/>
    </source>
</evidence>
<dbReference type="Gene3D" id="3.30.1370.50">
    <property type="entry name" value="R3H-like domain"/>
    <property type="match status" value="1"/>
</dbReference>
<dbReference type="Pfam" id="PF01422">
    <property type="entry name" value="zf-NF-X1"/>
    <property type="match status" value="6"/>
</dbReference>
<keyword evidence="3" id="KW-0479">Metal-binding</keyword>
<dbReference type="InterPro" id="IPR000967">
    <property type="entry name" value="Znf_NFX1"/>
</dbReference>
<keyword evidence="7" id="KW-0805">Transcription regulation</keyword>
<evidence type="ECO:0000256" key="10">
    <source>
        <dbReference type="SAM" id="MobiDB-lite"/>
    </source>
</evidence>
<feature type="region of interest" description="Disordered" evidence="10">
    <location>
        <begin position="1113"/>
        <end position="1198"/>
    </location>
</feature>
<comment type="subcellular location">
    <subcellularLocation>
        <location evidence="1">Nucleus</location>
    </subcellularLocation>
</comment>
<evidence type="ECO:0000256" key="7">
    <source>
        <dbReference type="ARBA" id="ARBA00023015"/>
    </source>
</evidence>
<feature type="compositionally biased region" description="Acidic residues" evidence="10">
    <location>
        <begin position="1124"/>
        <end position="1138"/>
    </location>
</feature>
<dbReference type="SUPFAM" id="SSF82708">
    <property type="entry name" value="R3H domain"/>
    <property type="match status" value="1"/>
</dbReference>
<keyword evidence="13" id="KW-1185">Reference proteome</keyword>
<dbReference type="InterPro" id="IPR001374">
    <property type="entry name" value="R3H_dom"/>
</dbReference>
<dbReference type="PANTHER" id="PTHR12360:SF12">
    <property type="entry name" value="TRANSCRIPTIONAL REPRESSOR NF-X1"/>
    <property type="match status" value="1"/>
</dbReference>
<evidence type="ECO:0000313" key="13">
    <source>
        <dbReference type="Proteomes" id="UP000193240"/>
    </source>
</evidence>